<dbReference type="GO" id="GO:0006955">
    <property type="term" value="P:immune response"/>
    <property type="evidence" value="ECO:0007669"/>
    <property type="project" value="InterPro"/>
</dbReference>
<evidence type="ECO:0000313" key="8">
    <source>
        <dbReference type="Ensembl" id="ENSNMLP00000044119.1"/>
    </source>
</evidence>
<dbReference type="PANTHER" id="PTHR19944">
    <property type="entry name" value="MHC CLASS II-RELATED"/>
    <property type="match status" value="1"/>
</dbReference>
<dbReference type="InterPro" id="IPR050160">
    <property type="entry name" value="MHC/Immunoglobulin"/>
</dbReference>
<feature type="transmembrane region" description="Helical" evidence="6">
    <location>
        <begin position="214"/>
        <end position="236"/>
    </location>
</feature>
<organism evidence="8 9">
    <name type="scientific">Neogobius melanostomus</name>
    <name type="common">round goby</name>
    <dbReference type="NCBI Taxonomy" id="47308"/>
    <lineage>
        <taxon>Eukaryota</taxon>
        <taxon>Metazoa</taxon>
        <taxon>Chordata</taxon>
        <taxon>Craniata</taxon>
        <taxon>Vertebrata</taxon>
        <taxon>Euteleostomi</taxon>
        <taxon>Actinopterygii</taxon>
        <taxon>Neopterygii</taxon>
        <taxon>Teleostei</taxon>
        <taxon>Neoteleostei</taxon>
        <taxon>Acanthomorphata</taxon>
        <taxon>Gobiaria</taxon>
        <taxon>Gobiiformes</taxon>
        <taxon>Gobioidei</taxon>
        <taxon>Gobiidae</taxon>
        <taxon>Benthophilinae</taxon>
        <taxon>Neogobiini</taxon>
        <taxon>Neogobius</taxon>
    </lineage>
</organism>
<dbReference type="Ensembl" id="ENSNMLT00000048971.1">
    <property type="protein sequence ID" value="ENSNMLP00000044119.1"/>
    <property type="gene ID" value="ENSNMLG00000026707.1"/>
</dbReference>
<dbReference type="InterPro" id="IPR007110">
    <property type="entry name" value="Ig-like_dom"/>
</dbReference>
<dbReference type="InterPro" id="IPR013783">
    <property type="entry name" value="Ig-like_fold"/>
</dbReference>
<keyword evidence="3 6" id="KW-1133">Transmembrane helix</keyword>
<dbReference type="Pfam" id="PF07654">
    <property type="entry name" value="C1-set"/>
    <property type="match status" value="1"/>
</dbReference>
<evidence type="ECO:0000256" key="5">
    <source>
        <dbReference type="ARBA" id="ARBA00023180"/>
    </source>
</evidence>
<dbReference type="Pfam" id="PF00969">
    <property type="entry name" value="MHC_II_beta"/>
    <property type="match status" value="1"/>
</dbReference>
<keyword evidence="9" id="KW-1185">Reference proteome</keyword>
<dbReference type="SUPFAM" id="SSF54452">
    <property type="entry name" value="MHC antigen-recognition domain"/>
    <property type="match status" value="1"/>
</dbReference>
<dbReference type="InterPro" id="IPR003597">
    <property type="entry name" value="Ig_C1-set"/>
</dbReference>
<comment type="subcellular location">
    <subcellularLocation>
        <location evidence="1">Membrane</location>
        <topology evidence="1">Single-pass type I membrane protein</topology>
    </subcellularLocation>
</comment>
<accession>A0A8C6V102</accession>
<dbReference type="PANTHER" id="PTHR19944:SF99">
    <property type="entry name" value="HLA CLASS II HISTOCOMPATIBILITY ANTIGEN, DRB1 BETA CHAIN"/>
    <property type="match status" value="1"/>
</dbReference>
<dbReference type="GO" id="GO:0042613">
    <property type="term" value="C:MHC class II protein complex"/>
    <property type="evidence" value="ECO:0007669"/>
    <property type="project" value="InterPro"/>
</dbReference>
<dbReference type="Gene3D" id="2.60.40.10">
    <property type="entry name" value="Immunoglobulins"/>
    <property type="match status" value="1"/>
</dbReference>
<evidence type="ECO:0000313" key="9">
    <source>
        <dbReference type="Proteomes" id="UP000694523"/>
    </source>
</evidence>
<dbReference type="Gene3D" id="3.10.320.10">
    <property type="entry name" value="Class II Histocompatibility Antigen, M Beta Chain, Chain B, domain 1"/>
    <property type="match status" value="1"/>
</dbReference>
<evidence type="ECO:0000256" key="2">
    <source>
        <dbReference type="ARBA" id="ARBA00022692"/>
    </source>
</evidence>
<reference evidence="8" key="1">
    <citation type="submission" date="2025-08" db="UniProtKB">
        <authorList>
            <consortium name="Ensembl"/>
        </authorList>
    </citation>
    <scope>IDENTIFICATION</scope>
</reference>
<keyword evidence="5" id="KW-0325">Glycoprotein</keyword>
<dbReference type="GO" id="GO:0019882">
    <property type="term" value="P:antigen processing and presentation"/>
    <property type="evidence" value="ECO:0007669"/>
    <property type="project" value="InterPro"/>
</dbReference>
<dbReference type="SMART" id="SM00921">
    <property type="entry name" value="MHC_II_beta"/>
    <property type="match status" value="1"/>
</dbReference>
<name>A0A8C6V102_9GOBI</name>
<proteinExistence type="predicted"/>
<reference evidence="8" key="2">
    <citation type="submission" date="2025-09" db="UniProtKB">
        <authorList>
            <consortium name="Ensembl"/>
        </authorList>
    </citation>
    <scope>IDENTIFICATION</scope>
</reference>
<dbReference type="InterPro" id="IPR036179">
    <property type="entry name" value="Ig-like_dom_sf"/>
</dbReference>
<evidence type="ECO:0000256" key="3">
    <source>
        <dbReference type="ARBA" id="ARBA00022989"/>
    </source>
</evidence>
<sequence>MFNSNSFGHLASSFATAFVYALYGYGFMSCQFISEGGHDALYTVEVYYNKQLFASYNSTEGKYRGYTERAKDITDGLNHNQHFLDQEKKNLELLKTVYCNTLHDLKNLSQEPRVRVFSTKTANSHQPGIIICSAYNFYPKPITLTWLRNGEEVTSEVISTDEMSDGNWLYQKHSYLEYIPTPTDTIECMVEHASLPTPKLYRWEYLSESRINKITVGTAGLLLGLAFITAGAIYYMKHTKAKALFFVGDKMPTNKTVISVENNL</sequence>
<evidence type="ECO:0000259" key="7">
    <source>
        <dbReference type="PROSITE" id="PS50835"/>
    </source>
</evidence>
<evidence type="ECO:0000256" key="1">
    <source>
        <dbReference type="ARBA" id="ARBA00004479"/>
    </source>
</evidence>
<protein>
    <recommendedName>
        <fullName evidence="7">Ig-like domain-containing protein</fullName>
    </recommendedName>
</protein>
<keyword evidence="2 6" id="KW-0812">Transmembrane</keyword>
<dbReference type="AlphaFoldDB" id="A0A8C6V102"/>
<feature type="domain" description="Ig-like" evidence="7">
    <location>
        <begin position="112"/>
        <end position="194"/>
    </location>
</feature>
<dbReference type="InterPro" id="IPR014745">
    <property type="entry name" value="MHC_II_a/b_N"/>
</dbReference>
<evidence type="ECO:0000256" key="6">
    <source>
        <dbReference type="SAM" id="Phobius"/>
    </source>
</evidence>
<keyword evidence="4" id="KW-1015">Disulfide bond</keyword>
<dbReference type="InterPro" id="IPR011162">
    <property type="entry name" value="MHC_I/II-like_Ag-recog"/>
</dbReference>
<dbReference type="PROSITE" id="PS50835">
    <property type="entry name" value="IG_LIKE"/>
    <property type="match status" value="1"/>
</dbReference>
<keyword evidence="6" id="KW-0472">Membrane</keyword>
<evidence type="ECO:0000256" key="4">
    <source>
        <dbReference type="ARBA" id="ARBA00023157"/>
    </source>
</evidence>
<dbReference type="InterPro" id="IPR000353">
    <property type="entry name" value="MHC_II_b_N"/>
</dbReference>
<dbReference type="Proteomes" id="UP000694523">
    <property type="component" value="Unplaced"/>
</dbReference>
<dbReference type="SUPFAM" id="SSF48726">
    <property type="entry name" value="Immunoglobulin"/>
    <property type="match status" value="1"/>
</dbReference>
<feature type="transmembrane region" description="Helical" evidence="6">
    <location>
        <begin position="6"/>
        <end position="25"/>
    </location>
</feature>
<dbReference type="SMART" id="SM00407">
    <property type="entry name" value="IGc1"/>
    <property type="match status" value="1"/>
</dbReference>